<gene>
    <name evidence="1" type="ORF">Ga0061079_10215</name>
</gene>
<keyword evidence="2" id="KW-1185">Reference proteome</keyword>
<dbReference type="EMBL" id="FCOR01000002">
    <property type="protein sequence ID" value="CVK15470.1"/>
    <property type="molecule type" value="Genomic_DNA"/>
</dbReference>
<proteinExistence type="predicted"/>
<reference evidence="1 2" key="1">
    <citation type="submission" date="2016-01" db="EMBL/GenBank/DDBJ databases">
        <authorList>
            <person name="McClelland M."/>
            <person name="Jain A."/>
            <person name="Saraogi P."/>
            <person name="Mendelson R."/>
            <person name="Westerman R."/>
            <person name="SanMiguel P."/>
            <person name="Csonka L."/>
        </authorList>
    </citation>
    <scope>NUCLEOTIDE SEQUENCE [LARGE SCALE GENOMIC DNA]</scope>
    <source>
        <strain evidence="1 2">R-53146</strain>
    </source>
</reference>
<dbReference type="STRING" id="1586267.GCA_001418685_00293"/>
<dbReference type="AlphaFoldDB" id="A0A0X3AM60"/>
<evidence type="ECO:0000313" key="1">
    <source>
        <dbReference type="EMBL" id="CVK15470.1"/>
    </source>
</evidence>
<dbReference type="OrthoDB" id="6398367at2"/>
<organism evidence="1 2">
    <name type="scientific">Apibacter mensalis</name>
    <dbReference type="NCBI Taxonomy" id="1586267"/>
    <lineage>
        <taxon>Bacteria</taxon>
        <taxon>Pseudomonadati</taxon>
        <taxon>Bacteroidota</taxon>
        <taxon>Flavobacteriia</taxon>
        <taxon>Flavobacteriales</taxon>
        <taxon>Weeksellaceae</taxon>
        <taxon>Apibacter</taxon>
    </lineage>
</organism>
<dbReference type="SUPFAM" id="SSF52833">
    <property type="entry name" value="Thioredoxin-like"/>
    <property type="match status" value="1"/>
</dbReference>
<sequence>MKLKQLFILLFILTLLVSCRTTDKIIVNKKLIDPEGETILIGQITREALKQSEFNSWYSDEYNSYIPDRNVINKIKNKIKHYRIEIYLGTWCSDTHEQLPRFLKILDEANYPQRKLKLYAVNRKKESFYGEQNQKNIIKIPTFILYKANNNPKRRDMEIGRIIESPNESLELDLYKILNFYRK</sequence>
<evidence type="ECO:0000313" key="2">
    <source>
        <dbReference type="Proteomes" id="UP000182761"/>
    </source>
</evidence>
<accession>A0A0X3AM60</accession>
<dbReference type="Gene3D" id="3.40.30.10">
    <property type="entry name" value="Glutaredoxin"/>
    <property type="match status" value="1"/>
</dbReference>
<dbReference type="Proteomes" id="UP000182761">
    <property type="component" value="Unassembled WGS sequence"/>
</dbReference>
<protein>
    <submittedName>
        <fullName evidence="1">Thioredoxin</fullName>
    </submittedName>
</protein>
<name>A0A0X3AM60_9FLAO</name>
<dbReference type="InterPro" id="IPR036249">
    <property type="entry name" value="Thioredoxin-like_sf"/>
</dbReference>
<dbReference type="RefSeq" id="WP_055424705.1">
    <property type="nucleotide sequence ID" value="NZ_FCOR01000002.1"/>
</dbReference>
<dbReference type="PROSITE" id="PS51257">
    <property type="entry name" value="PROKAR_LIPOPROTEIN"/>
    <property type="match status" value="1"/>
</dbReference>